<dbReference type="PROSITE" id="PS51898">
    <property type="entry name" value="TYR_RECOMBINASE"/>
    <property type="match status" value="1"/>
</dbReference>
<keyword evidence="2" id="KW-0238">DNA-binding</keyword>
<dbReference type="Pfam" id="PF22022">
    <property type="entry name" value="Phage_int_M"/>
    <property type="match status" value="1"/>
</dbReference>
<dbReference type="SUPFAM" id="SSF56349">
    <property type="entry name" value="DNA breaking-rejoining enzymes"/>
    <property type="match status" value="1"/>
</dbReference>
<dbReference type="PANTHER" id="PTHR30349:SF64">
    <property type="entry name" value="PROPHAGE INTEGRASE INTD-RELATED"/>
    <property type="match status" value="1"/>
</dbReference>
<evidence type="ECO:0000256" key="3">
    <source>
        <dbReference type="ARBA" id="ARBA00023172"/>
    </source>
</evidence>
<reference evidence="5 6" key="1">
    <citation type="submission" date="2023-11" db="EMBL/GenBank/DDBJ databases">
        <title>Actinomadura monticuli sp. nov., isolated from volcanic ash.</title>
        <authorList>
            <person name="Lee S.D."/>
            <person name="Yang H."/>
            <person name="Kim I.S."/>
        </authorList>
    </citation>
    <scope>NUCLEOTIDE SEQUENCE [LARGE SCALE GENOMIC DNA]</scope>
    <source>
        <strain evidence="5 6">DSM 45346</strain>
    </source>
</reference>
<comment type="caution">
    <text evidence="5">The sequence shown here is derived from an EMBL/GenBank/DDBJ whole genome shotgun (WGS) entry which is preliminary data.</text>
</comment>
<dbReference type="InterPro" id="IPR010998">
    <property type="entry name" value="Integrase_recombinase_N"/>
</dbReference>
<proteinExistence type="inferred from homology"/>
<feature type="domain" description="Tyr recombinase" evidence="4">
    <location>
        <begin position="147"/>
        <end position="383"/>
    </location>
</feature>
<dbReference type="InterPro" id="IPR050090">
    <property type="entry name" value="Tyrosine_recombinase_XerCD"/>
</dbReference>
<dbReference type="Proteomes" id="UP001569904">
    <property type="component" value="Unassembled WGS sequence"/>
</dbReference>
<evidence type="ECO:0000313" key="6">
    <source>
        <dbReference type="Proteomes" id="UP001569904"/>
    </source>
</evidence>
<comment type="similarity">
    <text evidence="1">Belongs to the 'phage' integrase family.</text>
</comment>
<name>A0ABV4R9Z9_9ACTN</name>
<sequence length="411" mass="46180">MWIGPDGKECTKAFRIQDAAKKYARKQEEDIERGEYIDPAAGKELLQPLGRKWLRLQSVGLTSRERYEGVLRLHIEPTFGHRKVKSVKPSEVAEWLRALSKTHGHSIQSMAFHILSGMFALAVADGVRRDNPAQSDIITKPAPTDDEPREAWTGDRVWAVISAHPAEYELIPVLQAGCGLRESEAFAIGEEDLDLDAGKVVIRRQVARVRTGKRYVFKLPKGGKTRVVPLSPGVVRAVRAYIETYPPRPYALPWLDEHGQVTADEHVCKLLFRWHGDDPRTHGQHIRESSYNRQVWKPALVKAGVIPEPEKGPRGGASRKYRADRADGTHALRHYYSTTLQDAGVSLAGVMAFLGHSRNKRHIPISVRVYGHVTEETFEAARNAIDRSLFRLRPVQDHQADGTETEQAVSQ</sequence>
<evidence type="ECO:0000256" key="1">
    <source>
        <dbReference type="ARBA" id="ARBA00008857"/>
    </source>
</evidence>
<evidence type="ECO:0000313" key="5">
    <source>
        <dbReference type="EMBL" id="MFA1559068.1"/>
    </source>
</evidence>
<dbReference type="RefSeq" id="WP_371946083.1">
    <property type="nucleotide sequence ID" value="NZ_JAXCEH010000039.1"/>
</dbReference>
<dbReference type="InterPro" id="IPR053876">
    <property type="entry name" value="Phage_int_M"/>
</dbReference>
<keyword evidence="6" id="KW-1185">Reference proteome</keyword>
<protein>
    <submittedName>
        <fullName evidence="5">Tyrosine-type recombinase/integrase</fullName>
    </submittedName>
</protein>
<dbReference type="EMBL" id="JAXCEH010000039">
    <property type="protein sequence ID" value="MFA1559068.1"/>
    <property type="molecule type" value="Genomic_DNA"/>
</dbReference>
<dbReference type="InterPro" id="IPR011010">
    <property type="entry name" value="DNA_brk_join_enz"/>
</dbReference>
<dbReference type="InterPro" id="IPR013762">
    <property type="entry name" value="Integrase-like_cat_sf"/>
</dbReference>
<dbReference type="Gene3D" id="1.10.150.130">
    <property type="match status" value="1"/>
</dbReference>
<keyword evidence="3" id="KW-0233">DNA recombination</keyword>
<dbReference type="PANTHER" id="PTHR30349">
    <property type="entry name" value="PHAGE INTEGRASE-RELATED"/>
    <property type="match status" value="1"/>
</dbReference>
<dbReference type="InterPro" id="IPR002104">
    <property type="entry name" value="Integrase_catalytic"/>
</dbReference>
<gene>
    <name evidence="5" type="ORF">SM436_35705</name>
</gene>
<accession>A0ABV4R9Z9</accession>
<organism evidence="5 6">
    <name type="scientific">Actinomadura chokoriensis</name>
    <dbReference type="NCBI Taxonomy" id="454156"/>
    <lineage>
        <taxon>Bacteria</taxon>
        <taxon>Bacillati</taxon>
        <taxon>Actinomycetota</taxon>
        <taxon>Actinomycetes</taxon>
        <taxon>Streptosporangiales</taxon>
        <taxon>Thermomonosporaceae</taxon>
        <taxon>Actinomadura</taxon>
    </lineage>
</organism>
<evidence type="ECO:0000259" key="4">
    <source>
        <dbReference type="PROSITE" id="PS51898"/>
    </source>
</evidence>
<evidence type="ECO:0000256" key="2">
    <source>
        <dbReference type="ARBA" id="ARBA00023125"/>
    </source>
</evidence>
<dbReference type="Gene3D" id="1.10.443.10">
    <property type="entry name" value="Intergrase catalytic core"/>
    <property type="match status" value="1"/>
</dbReference>